<dbReference type="GO" id="GO:0006313">
    <property type="term" value="P:DNA transposition"/>
    <property type="evidence" value="ECO:0007669"/>
    <property type="project" value="InterPro"/>
</dbReference>
<dbReference type="Proteomes" id="UP000330807">
    <property type="component" value="Unassembled WGS sequence"/>
</dbReference>
<protein>
    <submittedName>
        <fullName evidence="3">Transposase IS116/IS110/IS902 family protein</fullName>
    </submittedName>
</protein>
<dbReference type="InterPro" id="IPR047650">
    <property type="entry name" value="Transpos_IS110"/>
</dbReference>
<gene>
    <name evidence="3" type="ORF">LMKDKBCB_00315</name>
</gene>
<evidence type="ECO:0000313" key="4">
    <source>
        <dbReference type="Proteomes" id="UP000330807"/>
    </source>
</evidence>
<dbReference type="EMBL" id="CABWIH010000047">
    <property type="protein sequence ID" value="VWM00552.1"/>
    <property type="molecule type" value="Genomic_DNA"/>
</dbReference>
<dbReference type="Pfam" id="PF01548">
    <property type="entry name" value="DEDD_Tnp_IS110"/>
    <property type="match status" value="1"/>
</dbReference>
<dbReference type="AlphaFoldDB" id="A0A5K1JBE6"/>
<dbReference type="PANTHER" id="PTHR33055">
    <property type="entry name" value="TRANSPOSASE FOR INSERTION SEQUENCE ELEMENT IS1111A"/>
    <property type="match status" value="1"/>
</dbReference>
<dbReference type="NCBIfam" id="NF033542">
    <property type="entry name" value="transpos_IS110"/>
    <property type="match status" value="1"/>
</dbReference>
<name>A0A5K1JBE6_9ACTN</name>
<reference evidence="3 4" key="1">
    <citation type="submission" date="2019-10" db="EMBL/GenBank/DDBJ databases">
        <authorList>
            <person name="Wolf R A."/>
        </authorList>
    </citation>
    <scope>NUCLEOTIDE SEQUENCE [LARGE SCALE GENOMIC DNA]</scope>
    <source>
        <strain evidence="3">Collinsella_aerofaciens_AK_138A</strain>
    </source>
</reference>
<dbReference type="RefSeq" id="WP_231505074.1">
    <property type="nucleotide sequence ID" value="NZ_CABWIH010000047.1"/>
</dbReference>
<dbReference type="GO" id="GO:0004803">
    <property type="term" value="F:transposase activity"/>
    <property type="evidence" value="ECO:0007669"/>
    <property type="project" value="InterPro"/>
</dbReference>
<evidence type="ECO:0000259" key="1">
    <source>
        <dbReference type="Pfam" id="PF01548"/>
    </source>
</evidence>
<accession>A0A5K1JBE6</accession>
<dbReference type="Pfam" id="PF02371">
    <property type="entry name" value="Transposase_20"/>
    <property type="match status" value="1"/>
</dbReference>
<organism evidence="3 4">
    <name type="scientific">Collinsella aerofaciens</name>
    <dbReference type="NCBI Taxonomy" id="74426"/>
    <lineage>
        <taxon>Bacteria</taxon>
        <taxon>Bacillati</taxon>
        <taxon>Actinomycetota</taxon>
        <taxon>Coriobacteriia</taxon>
        <taxon>Coriobacteriales</taxon>
        <taxon>Coriobacteriaceae</taxon>
        <taxon>Collinsella</taxon>
    </lineage>
</organism>
<evidence type="ECO:0000259" key="2">
    <source>
        <dbReference type="Pfam" id="PF02371"/>
    </source>
</evidence>
<dbReference type="GO" id="GO:0003677">
    <property type="term" value="F:DNA binding"/>
    <property type="evidence" value="ECO:0007669"/>
    <property type="project" value="InterPro"/>
</dbReference>
<evidence type="ECO:0000313" key="3">
    <source>
        <dbReference type="EMBL" id="VWM00552.1"/>
    </source>
</evidence>
<proteinExistence type="predicted"/>
<feature type="domain" description="Transposase IS116/IS110/IS902 C-terminal" evidence="2">
    <location>
        <begin position="229"/>
        <end position="304"/>
    </location>
</feature>
<feature type="domain" description="Transposase IS110-like N-terminal" evidence="1">
    <location>
        <begin position="8"/>
        <end position="151"/>
    </location>
</feature>
<dbReference type="InterPro" id="IPR003346">
    <property type="entry name" value="Transposase_20"/>
</dbReference>
<dbReference type="InterPro" id="IPR002525">
    <property type="entry name" value="Transp_IS110-like_N"/>
</dbReference>
<sequence length="370" mass="41177">MLDTTTFVGLDVHARSIKAVSLDVMTGEVRAATFGYDAGAVAEWVRSVDPRARCMYESGVTGFDLQKRLSGLGVDCVVGAVSKMIKPSADRRRKNDRNDAEFLARMLSVGNVVEVWVPDDECEAARDLTRALEDARDDLSRSKQRLSKFLLRHGLVFDERTPTGRRKGNWTRAHWSWIESIRFAEGADNDVLSYYVDAVRRAAEEKARLEGLVEAEARKPRWRKRVDSLRCLKGVDTASAADLVFEAGEFSRFRNARSFAAWVGLTPSEHSSGESDRRGAITKAGNKHLRKTLVEAAWHYLTCSGRPKDLAKGQAPDRGARRHAAKGVRRLVERRGALLARGVHNNKANVATARELACWVWAVGLMAEEA</sequence>